<dbReference type="Gene3D" id="3.90.930.1">
    <property type="match status" value="1"/>
</dbReference>
<evidence type="ECO:0008006" key="3">
    <source>
        <dbReference type="Google" id="ProtNLM"/>
    </source>
</evidence>
<gene>
    <name evidence="1" type="ORF">GWK08_11940</name>
</gene>
<dbReference type="InterPro" id="IPR011652">
    <property type="entry name" value="MORN_2"/>
</dbReference>
<accession>A0A6P0UUR9</accession>
<dbReference type="Proteomes" id="UP000468581">
    <property type="component" value="Unassembled WGS sequence"/>
</dbReference>
<evidence type="ECO:0000313" key="2">
    <source>
        <dbReference type="Proteomes" id="UP000468581"/>
    </source>
</evidence>
<dbReference type="Pfam" id="PF07661">
    <property type="entry name" value="MORN_2"/>
    <property type="match status" value="1"/>
</dbReference>
<comment type="caution">
    <text evidence="1">The sequence shown here is derived from an EMBL/GenBank/DDBJ whole genome shotgun (WGS) entry which is preliminary data.</text>
</comment>
<dbReference type="SUPFAM" id="SSF82185">
    <property type="entry name" value="Histone H3 K4-specific methyltransferase SET7/9 N-terminal domain"/>
    <property type="match status" value="2"/>
</dbReference>
<organism evidence="1 2">
    <name type="scientific">Leptobacterium flavescens</name>
    <dbReference type="NCBI Taxonomy" id="472055"/>
    <lineage>
        <taxon>Bacteria</taxon>
        <taxon>Pseudomonadati</taxon>
        <taxon>Bacteroidota</taxon>
        <taxon>Flavobacteriia</taxon>
        <taxon>Flavobacteriales</taxon>
        <taxon>Flavobacteriaceae</taxon>
        <taxon>Leptobacterium</taxon>
    </lineage>
</organism>
<name>A0A6P0UUR9_9FLAO</name>
<dbReference type="AlphaFoldDB" id="A0A6P0UUR9"/>
<evidence type="ECO:0000313" key="1">
    <source>
        <dbReference type="EMBL" id="NER14156.1"/>
    </source>
</evidence>
<keyword evidence="2" id="KW-1185">Reference proteome</keyword>
<dbReference type="EMBL" id="JAABOO010000002">
    <property type="protein sequence ID" value="NER14156.1"/>
    <property type="molecule type" value="Genomic_DNA"/>
</dbReference>
<sequence length="184" mass="21721">MLCVLPLLITTCQEENRPILKLKESDERLTLRNGILYFKKRVFTGFLVTYFPKGDLRSKIEYKDGRKHGFEQQWFTNGKLALDRHYTKGKKTGVHRAWWEKGSPKFTYHFNHSGEYHGSVKEWYPSGRLYRYFNYTNGKETGRQQLWKDDGSIKANYQVVEGERFGLIGLKKCYTVTSNSTEIR</sequence>
<proteinExistence type="predicted"/>
<reference evidence="1 2" key="1">
    <citation type="submission" date="2020-01" db="EMBL/GenBank/DDBJ databases">
        <title>Leptobacterium flavescens.</title>
        <authorList>
            <person name="Wang G."/>
        </authorList>
    </citation>
    <scope>NUCLEOTIDE SEQUENCE [LARGE SCALE GENOMIC DNA]</scope>
    <source>
        <strain evidence="1 2">KCTC 22160</strain>
    </source>
</reference>
<protein>
    <recommendedName>
        <fullName evidence="3">Toxin-antitoxin system YwqK family antitoxin</fullName>
    </recommendedName>
</protein>